<organism evidence="1 2">
    <name type="scientific">Prevotella nigrescens</name>
    <dbReference type="NCBI Taxonomy" id="28133"/>
    <lineage>
        <taxon>Bacteria</taxon>
        <taxon>Pseudomonadati</taxon>
        <taxon>Bacteroidota</taxon>
        <taxon>Bacteroidia</taxon>
        <taxon>Bacteroidales</taxon>
        <taxon>Prevotellaceae</taxon>
        <taxon>Prevotella</taxon>
    </lineage>
</organism>
<name>A0A9D5WY63_9BACT</name>
<dbReference type="InterPro" id="IPR021823">
    <property type="entry name" value="DUF3408"/>
</dbReference>
<reference evidence="1" key="1">
    <citation type="submission" date="2020-04" db="EMBL/GenBank/DDBJ databases">
        <title>Deep metagenomics examines the oral microbiome during advanced dental caries in children, revealing novel taxa and co-occurrences with host molecules.</title>
        <authorList>
            <person name="Baker J.L."/>
            <person name="Morton J.T."/>
            <person name="Dinis M."/>
            <person name="Alvarez R."/>
            <person name="Tran N.C."/>
            <person name="Knight R."/>
            <person name="Edlund A."/>
        </authorList>
    </citation>
    <scope>NUCLEOTIDE SEQUENCE</scope>
    <source>
        <strain evidence="1">JCVI_32_bin.50</strain>
    </source>
</reference>
<comment type="caution">
    <text evidence="1">The sequence shown here is derived from an EMBL/GenBank/DDBJ whole genome shotgun (WGS) entry which is preliminary data.</text>
</comment>
<accession>A0A9D5WY63</accession>
<dbReference type="EMBL" id="JABZTM010000136">
    <property type="protein sequence ID" value="MBF1447736.1"/>
    <property type="molecule type" value="Genomic_DNA"/>
</dbReference>
<dbReference type="RefSeq" id="WP_278491089.1">
    <property type="nucleotide sequence ID" value="NZ_JABZTM010000136.1"/>
</dbReference>
<proteinExistence type="predicted"/>
<gene>
    <name evidence="1" type="ORF">HXN55_10210</name>
</gene>
<evidence type="ECO:0000313" key="1">
    <source>
        <dbReference type="EMBL" id="MBF1447736.1"/>
    </source>
</evidence>
<evidence type="ECO:0000313" key="2">
    <source>
        <dbReference type="Proteomes" id="UP000787419"/>
    </source>
</evidence>
<sequence length="100" mass="11954">MKTTVQYSKNKKQKTMEKKDNLSLYRETFLKKTHYTARDGKQVYIPVVYHEKMLKIVQLICSNRVNISDLLCNMLEEHFRTHGEELKALYEEALLKNMEL</sequence>
<dbReference type="Pfam" id="PF11888">
    <property type="entry name" value="DUF3408"/>
    <property type="match status" value="1"/>
</dbReference>
<protein>
    <submittedName>
        <fullName evidence="1">DUF3408 domain-containing protein</fullName>
    </submittedName>
</protein>
<dbReference type="AlphaFoldDB" id="A0A9D5WY63"/>
<dbReference type="Proteomes" id="UP000787419">
    <property type="component" value="Unassembled WGS sequence"/>
</dbReference>